<dbReference type="EMBL" id="QURR01000003">
    <property type="protein sequence ID" value="RGE46428.1"/>
    <property type="molecule type" value="Genomic_DNA"/>
</dbReference>
<comment type="caution">
    <text evidence="1">The sequence shown here is derived from an EMBL/GenBank/DDBJ whole genome shotgun (WGS) entry which is preliminary data.</text>
</comment>
<evidence type="ECO:0000313" key="2">
    <source>
        <dbReference type="Proteomes" id="UP000261948"/>
    </source>
</evidence>
<dbReference type="OrthoDB" id="8678604at2"/>
<accession>A0A373FQJ0</accession>
<dbReference type="SUPFAM" id="SSF53756">
    <property type="entry name" value="UDP-Glycosyltransferase/glycogen phosphorylase"/>
    <property type="match status" value="1"/>
</dbReference>
<evidence type="ECO:0000313" key="1">
    <source>
        <dbReference type="EMBL" id="RGE46428.1"/>
    </source>
</evidence>
<organism evidence="1 2">
    <name type="scientific">Comamonas testosteroni</name>
    <name type="common">Pseudomonas testosteroni</name>
    <dbReference type="NCBI Taxonomy" id="285"/>
    <lineage>
        <taxon>Bacteria</taxon>
        <taxon>Pseudomonadati</taxon>
        <taxon>Pseudomonadota</taxon>
        <taxon>Betaproteobacteria</taxon>
        <taxon>Burkholderiales</taxon>
        <taxon>Comamonadaceae</taxon>
        <taxon>Comamonas</taxon>
    </lineage>
</organism>
<dbReference type="Proteomes" id="UP000261948">
    <property type="component" value="Unassembled WGS sequence"/>
</dbReference>
<reference evidence="1 2" key="1">
    <citation type="submission" date="2018-08" db="EMBL/GenBank/DDBJ databases">
        <title>Comamonas testosteroni strain SWCO2.</title>
        <authorList>
            <person name="Jiang N."/>
            <person name="Zhang X.Z."/>
        </authorList>
    </citation>
    <scope>NUCLEOTIDE SEQUENCE [LARGE SCALE GENOMIC DNA]</scope>
    <source>
        <strain evidence="1 2">SWCO2</strain>
    </source>
</reference>
<dbReference type="Gene3D" id="3.40.50.2000">
    <property type="entry name" value="Glycogen Phosphorylase B"/>
    <property type="match status" value="1"/>
</dbReference>
<proteinExistence type="predicted"/>
<keyword evidence="2" id="KW-1185">Reference proteome</keyword>
<sequence length="370" mass="40199">MSLRILYLATADARGHLMRCQLLVHALREAGCHVDVLTTSQAGVSFLAEFGIAAQLLSPHYAVQFDAQQNMLRSATDRNVAHYVFRPSRMLKDMVQLSRRLGEMDLVINDSFHPALLCMGIFPWWGRKTVHVYGGSLKAALVANFEGRIPAPVARAFAAIVGWQINSALCCLEHDFSCDEGVALTPLRYRLPTPVAVARSKSPNDSKHDAAAIYLNPHFQNAALADALCAGLKDAQLALHQVGEGLAGHGAWQAVDNDWISHAAHSRLIVSAPGMAALSAARIYQRPILLVLTDQPEQAANAAKAVQLQLAHRAVVWLGDGQDFRRKVHEAALALLSGKSSDDVAAGQARAKARIAAWVRILLSLKPLRF</sequence>
<gene>
    <name evidence="1" type="ORF">DZC30_04240</name>
</gene>
<protein>
    <submittedName>
        <fullName evidence="1">Uncharacterized protein</fullName>
    </submittedName>
</protein>
<dbReference type="AlphaFoldDB" id="A0A373FQJ0"/>
<name>A0A373FQJ0_COMTE</name>